<dbReference type="AlphaFoldDB" id="D5QCX1"/>
<proteinExistence type="predicted"/>
<organism evidence="1 2">
    <name type="scientific">Novacetimonas hansenii ATCC 23769</name>
    <dbReference type="NCBI Taxonomy" id="714995"/>
    <lineage>
        <taxon>Bacteria</taxon>
        <taxon>Pseudomonadati</taxon>
        <taxon>Pseudomonadota</taxon>
        <taxon>Alphaproteobacteria</taxon>
        <taxon>Acetobacterales</taxon>
        <taxon>Acetobacteraceae</taxon>
        <taxon>Novacetimonas</taxon>
    </lineage>
</organism>
<name>D5QCX1_NOVHA</name>
<comment type="caution">
    <text evidence="1">The sequence shown here is derived from an EMBL/GenBank/DDBJ whole genome shotgun (WGS) entry which is preliminary data.</text>
</comment>
<dbReference type="HOGENOM" id="CLU_3397035_0_0_5"/>
<evidence type="ECO:0000313" key="1">
    <source>
        <dbReference type="EMBL" id="EFG85160.1"/>
    </source>
</evidence>
<reference evidence="1 2" key="1">
    <citation type="journal article" date="2010" name="J. Bacteriol.">
        <title>Genome sequence of a cellulose-producing bacterium, Gluconacetobacter hansenii ATCC 23769.</title>
        <authorList>
            <person name="Iyer P.R."/>
            <person name="Geib S.M."/>
            <person name="Catchmark J."/>
            <person name="Kao T.H."/>
            <person name="Tien M."/>
        </authorList>
    </citation>
    <scope>NUCLEOTIDE SEQUENCE [LARGE SCALE GENOMIC DNA]</scope>
    <source>
        <strain evidence="1 2">ATCC 23769</strain>
    </source>
</reference>
<dbReference type="Proteomes" id="UP000006468">
    <property type="component" value="Chromosome"/>
</dbReference>
<gene>
    <name evidence="1" type="ORF">GXY_04884</name>
</gene>
<sequence>MQQNGTGLIMPDAQRQGRTLKTVCIKGAGTI</sequence>
<evidence type="ECO:0000313" key="2">
    <source>
        <dbReference type="Proteomes" id="UP000006468"/>
    </source>
</evidence>
<protein>
    <submittedName>
        <fullName evidence="1">Uncharacterized protein</fullName>
    </submittedName>
</protein>
<accession>D5QCX1</accession>
<dbReference type="EMBL" id="ADTV01000015">
    <property type="protein sequence ID" value="EFG85160.1"/>
    <property type="molecule type" value="Genomic_DNA"/>
</dbReference>